<feature type="compositionally biased region" description="Polar residues" evidence="11">
    <location>
        <begin position="191"/>
        <end position="202"/>
    </location>
</feature>
<feature type="region of interest" description="Disordered" evidence="11">
    <location>
        <begin position="43"/>
        <end position="374"/>
    </location>
</feature>
<dbReference type="InterPro" id="IPR015943">
    <property type="entry name" value="WD40/YVTN_repeat-like_dom_sf"/>
</dbReference>
<dbReference type="Pfam" id="PF07992">
    <property type="entry name" value="Pyr_redox_2"/>
    <property type="match status" value="1"/>
</dbReference>
<keyword evidence="9" id="KW-1000">Mitochondrion outer membrane</keyword>
<comment type="cofactor">
    <cofactor evidence="1 9">
        <name>FAD</name>
        <dbReference type="ChEBI" id="CHEBI:57692"/>
    </cofactor>
</comment>
<dbReference type="InterPro" id="IPR002938">
    <property type="entry name" value="FAD-bd"/>
</dbReference>
<dbReference type="OrthoDB" id="10053569at2759"/>
<dbReference type="GO" id="GO:0004502">
    <property type="term" value="F:kynurenine 3-monooxygenase activity"/>
    <property type="evidence" value="ECO:0007669"/>
    <property type="project" value="UniProtKB-UniRule"/>
</dbReference>
<keyword evidence="10" id="KW-0175">Coiled coil</keyword>
<keyword evidence="4 9" id="KW-0274">FAD</keyword>
<dbReference type="PANTHER" id="PTHR46028:SF2">
    <property type="entry name" value="KYNURENINE 3-MONOOXYGENASE"/>
    <property type="match status" value="1"/>
</dbReference>
<evidence type="ECO:0000256" key="9">
    <source>
        <dbReference type="HAMAP-Rule" id="MF_03018"/>
    </source>
</evidence>
<dbReference type="InterPro" id="IPR036322">
    <property type="entry name" value="WD40_repeat_dom_sf"/>
</dbReference>
<evidence type="ECO:0000256" key="11">
    <source>
        <dbReference type="SAM" id="MobiDB-lite"/>
    </source>
</evidence>
<feature type="compositionally biased region" description="Low complexity" evidence="11">
    <location>
        <begin position="43"/>
        <end position="104"/>
    </location>
</feature>
<dbReference type="UniPathway" id="UPA00253">
    <property type="reaction ID" value="UER00328"/>
</dbReference>
<organism evidence="15 17">
    <name type="scientific">Ustilago bromivora</name>
    <dbReference type="NCBI Taxonomy" id="307758"/>
    <lineage>
        <taxon>Eukaryota</taxon>
        <taxon>Fungi</taxon>
        <taxon>Dikarya</taxon>
        <taxon>Basidiomycota</taxon>
        <taxon>Ustilaginomycotina</taxon>
        <taxon>Ustilaginomycetes</taxon>
        <taxon>Ustilaginales</taxon>
        <taxon>Ustilaginaceae</taxon>
        <taxon>Ustilago</taxon>
    </lineage>
</organism>
<gene>
    <name evidence="9" type="primary">BNA4</name>
    <name evidence="16" type="ORF">UBRO2_01307</name>
    <name evidence="15" type="ORF">UBRO_03339</name>
</gene>
<feature type="domain" description="FAD/NAD(P)-binding" evidence="14">
    <location>
        <begin position="1204"/>
        <end position="1313"/>
    </location>
</feature>
<feature type="compositionally biased region" description="Basic and acidic residues" evidence="11">
    <location>
        <begin position="938"/>
        <end position="951"/>
    </location>
</feature>
<feature type="region of interest" description="Disordered" evidence="11">
    <location>
        <begin position="847"/>
        <end position="952"/>
    </location>
</feature>
<keyword evidence="2 9" id="KW-0285">Flavoprotein</keyword>
<evidence type="ECO:0000313" key="18">
    <source>
        <dbReference type="Proteomes" id="UP000658997"/>
    </source>
</evidence>
<dbReference type="EMBL" id="LT558121">
    <property type="protein sequence ID" value="SAM81575.1"/>
    <property type="molecule type" value="Genomic_DNA"/>
</dbReference>
<dbReference type="EC" id="1.14.13.9" evidence="9"/>
<reference evidence="17" key="2">
    <citation type="submission" date="2016-04" db="EMBL/GenBank/DDBJ databases">
        <authorList>
            <person name="Guldener U."/>
            <person name="Guldener U."/>
        </authorList>
    </citation>
    <scope>NUCLEOTIDE SEQUENCE [LARGE SCALE GENOMIC DNA]</scope>
    <source>
        <strain evidence="17">UB2112</strain>
    </source>
</reference>
<dbReference type="GO" id="GO:0070189">
    <property type="term" value="P:kynurenine metabolic process"/>
    <property type="evidence" value="ECO:0007669"/>
    <property type="project" value="TreeGrafter"/>
</dbReference>
<feature type="compositionally biased region" description="Low complexity" evidence="11">
    <location>
        <begin position="218"/>
        <end position="227"/>
    </location>
</feature>
<comment type="subcellular location">
    <subcellularLocation>
        <location evidence="9">Mitochondrion outer membrane</location>
    </subcellularLocation>
</comment>
<keyword evidence="5 9" id="KW-0521">NADP</keyword>
<feature type="transmembrane region" description="Helical" evidence="12">
    <location>
        <begin position="1746"/>
        <end position="1767"/>
    </location>
</feature>
<dbReference type="Proteomes" id="UP000658997">
    <property type="component" value="Unassembled WGS sequence"/>
</dbReference>
<dbReference type="InterPro" id="IPR023753">
    <property type="entry name" value="FAD/NAD-binding_dom"/>
</dbReference>
<dbReference type="GO" id="GO:0005741">
    <property type="term" value="C:mitochondrial outer membrane"/>
    <property type="evidence" value="ECO:0007669"/>
    <property type="project" value="UniProtKB-SubCell"/>
</dbReference>
<keyword evidence="6 9" id="KW-0560">Oxidoreductase</keyword>
<feature type="region of interest" description="Disordered" evidence="11">
    <location>
        <begin position="1"/>
        <end position="23"/>
    </location>
</feature>
<dbReference type="EMBL" id="ULHB01000016">
    <property type="protein sequence ID" value="SYW76236.1"/>
    <property type="molecule type" value="Genomic_DNA"/>
</dbReference>
<dbReference type="Pfam" id="PF01494">
    <property type="entry name" value="FAD_binding_3"/>
    <property type="match status" value="1"/>
</dbReference>
<sequence length="1789" mass="191812">MSPPPARPETSAQASDSAKPRMSYLSSSSSLLDLFAGAPARITSPASAPVSTSTTTATATVPTSTPSKQPQLLSSPTPSSSSATTITAASATSPSTSIDADTSTIMSNSSQQKDVSHLMQQFMAPTSPLVILSPNSKSAENKDPMQLTANKKESDKHSQPALTNKALQLPPSPPSSVSSASGSRARHISSGIGSPVTSTPPSRGSELGLTNDFRAARPRAAAPAASAPTPPLKTPFDFVSPFDMLSKRDEELTPQPTPAQTQPQAESPSRSEQQSSGRVAGYEAADAGISSLMQKLSAANKKQQKPSLPSKPTEPASADAGPFIFSNAEESDAQTQRPRAETSSSSSSKSAASRSSPKHPTFRRLPTQPAVLDAPDKQFLASRHVAVLKKDDAFDEPKSSGLSVLSPSRSTSAPSIATLELAAQQPGGLSSLRNTKVETFSVALIKSPFQFPCNVSAAGLLPASRIANLGHDVACYAMSKGKVRLIHVGTGARSLVQTPSKAGVRSIVAFESYEDDGTYLLAALTERSKEAQDEAVVFWRIPASFVQQGTEDESPTLLGRITADPYKSPFIYRFTAIAFHPNKPKIAIATSDSNVMVVDIAQQLLYQTEPSSPSRKVRSLSESGVDPKHKLCSFAFSPDGSMLATLSAPLEGDVSWILSFEQLDGSSHSPESDSTYMIKSPLQQPMIISHLSFIYGPSTEDKEGESNGTDFHAIRGVIVGFRCNTIIGLYDMASRTWKHVWQFEGPAQAHPGVEEHFNLIRLDTASSSMLVCNSFRSSVFAIPLELQSLQARGQDGLLPWSIQLSYPIKEFALQDPCTSVSLSAAASDDEEPSRLFVAFPEGISVVRLSEPGPPVEEKEEEKPGEDPILDAKADKATPEPIADPAAVEAQSTPSKSAKKKNKKKAAAAAQTQVDEPAAPAEFPEPAAPAPEPQQEEEPVAREEPKESKTDISDFIPKIAVLGPNPAPASPPVPELSPVKETIIEKPVALSASAEVVNAALSDTVVNAVHEAVSANIESSFQHSIETAIPKEVERLITSTELKAELTRNIAQTILPPVQRTAMEVVSRVLAPHFEDVMMQLSDRVERAIVSEITNVRKTLVEEQSESLKGTGETVLAIQKQVNEALGKLKDLNVEQLNNKITEVRDDVAASKAVVKANLGSADELSEVEAAPVAPAPKKKEGLFSLNKSAAALVRKQTAAPATKALAPAKIPTKCALPERIAIIGAGPVGCLAALAFAQRGCKVDIFESRPDPRTHEAITRSSQRSINLALSTRGITGLRSVSLVGLGSTDKDLADLVLEDSAPMRARMIHIVTKRATKDQKAEVKEQSQLYSNKGECINSVDRGRLNNILLDHALMHPNVAVHFEHKLQSVDFDHDSRSKLGALPAANGASKKAIIGGESSVDEGARRGGKKGKRNSASAAQNQQLLIKATPNAAGSGDRVKLDFDIHSTNQSIPKSSISHQASLVVGCDGVHSSIRSAMGSLIRMHYTHNYIDTGYVELSIPPRTSLSSGSRTRGSGGTDGKPHGHEAFHLDPNHLHIWPKHSFMLIALPNLDGSFTCTLFAPFQMFASQLSTRQGIVAFFEEHFPDALPLIGEDKLVECLTSRRASALGSVQCDPYHYKDRAILIGDAAHAMLPFYGQGLNCGFEDVRVLFDIIDSNEHLEEALESYTKQRHPDLVSILQLAEQNYREMAHSVVSWPYLLRKKLDSLLMAILPSSMWSSLYTMTTFSNLPYSQVVQTERRQQKLIAKGLLTMVVAIMTGAGVGVYRTRGVWQPITRGWIEGSQNKIA</sequence>
<dbReference type="HAMAP" id="MF_01971">
    <property type="entry name" value="Kynurenine_monooxygenase"/>
    <property type="match status" value="1"/>
</dbReference>
<keyword evidence="18" id="KW-1185">Reference proteome</keyword>
<feature type="domain" description="FAD-binding" evidence="13">
    <location>
        <begin position="1462"/>
        <end position="1675"/>
    </location>
</feature>
<evidence type="ECO:0000313" key="16">
    <source>
        <dbReference type="EMBL" id="SYW76236.1"/>
    </source>
</evidence>
<evidence type="ECO:0000256" key="6">
    <source>
        <dbReference type="ARBA" id="ARBA00023002"/>
    </source>
</evidence>
<dbReference type="InterPro" id="IPR036188">
    <property type="entry name" value="FAD/NAD-bd_sf"/>
</dbReference>
<keyword evidence="12" id="KW-0812">Transmembrane</keyword>
<dbReference type="SUPFAM" id="SSF51905">
    <property type="entry name" value="FAD/NAD(P)-binding domain"/>
    <property type="match status" value="1"/>
</dbReference>
<dbReference type="Proteomes" id="UP000179920">
    <property type="component" value="Chromosome V"/>
</dbReference>
<name>A0A1K0H2F9_9BASI</name>
<dbReference type="PANTHER" id="PTHR46028">
    <property type="entry name" value="KYNURENINE 3-MONOOXYGENASE"/>
    <property type="match status" value="1"/>
</dbReference>
<feature type="region of interest" description="Disordered" evidence="11">
    <location>
        <begin position="1504"/>
        <end position="1528"/>
    </location>
</feature>
<keyword evidence="12" id="KW-1133">Transmembrane helix</keyword>
<dbReference type="Gene3D" id="3.50.50.60">
    <property type="entry name" value="FAD/NAD(P)-binding domain"/>
    <property type="match status" value="2"/>
</dbReference>
<evidence type="ECO:0000256" key="4">
    <source>
        <dbReference type="ARBA" id="ARBA00022827"/>
    </source>
</evidence>
<dbReference type="SUPFAM" id="SSF50978">
    <property type="entry name" value="WD40 repeat-like"/>
    <property type="match status" value="1"/>
</dbReference>
<feature type="compositionally biased region" description="Low complexity" evidence="11">
    <location>
        <begin position="1505"/>
        <end position="1515"/>
    </location>
</feature>
<dbReference type="InterPro" id="IPR027545">
    <property type="entry name" value="Kynurenine_monooxygenase"/>
</dbReference>
<evidence type="ECO:0000256" key="5">
    <source>
        <dbReference type="ARBA" id="ARBA00022857"/>
    </source>
</evidence>
<dbReference type="GO" id="GO:0006569">
    <property type="term" value="P:L-tryptophan catabolic process"/>
    <property type="evidence" value="ECO:0007669"/>
    <property type="project" value="UniProtKB-UniRule"/>
</dbReference>
<dbReference type="FunFam" id="3.50.50.60:FF:000795">
    <property type="entry name" value="Kynurenine 3-monooxygenase"/>
    <property type="match status" value="1"/>
</dbReference>
<evidence type="ECO:0000256" key="7">
    <source>
        <dbReference type="ARBA" id="ARBA00023033"/>
    </source>
</evidence>
<feature type="coiled-coil region" evidence="10">
    <location>
        <begin position="1114"/>
        <end position="1153"/>
    </location>
</feature>
<evidence type="ECO:0000259" key="13">
    <source>
        <dbReference type="Pfam" id="PF01494"/>
    </source>
</evidence>
<feature type="compositionally biased region" description="Low complexity" evidence="11">
    <location>
        <begin position="343"/>
        <end position="355"/>
    </location>
</feature>
<keyword evidence="9" id="KW-0496">Mitochondrion</keyword>
<protein>
    <recommendedName>
        <fullName evidence="9">Kynurenine 3-monooxygenase</fullName>
        <ecNumber evidence="9">1.14.13.9</ecNumber>
    </recommendedName>
    <alternativeName>
        <fullName evidence="9">Biosynthesis of nicotinic acid protein 4</fullName>
    </alternativeName>
    <alternativeName>
        <fullName evidence="9">Kynurenine 3-hydroxylase</fullName>
    </alternativeName>
</protein>
<feature type="compositionally biased region" description="Basic residues" evidence="11">
    <location>
        <begin position="896"/>
        <end position="905"/>
    </location>
</feature>
<keyword evidence="3 9" id="KW-0662">Pyridine nucleotide biosynthesis</keyword>
<proteinExistence type="inferred from homology"/>
<dbReference type="GO" id="GO:0034354">
    <property type="term" value="P:'de novo' NAD+ biosynthetic process from L-tryptophan"/>
    <property type="evidence" value="ECO:0007669"/>
    <property type="project" value="UniProtKB-UniRule"/>
</dbReference>
<evidence type="ECO:0000259" key="14">
    <source>
        <dbReference type="Pfam" id="PF07992"/>
    </source>
</evidence>
<comment type="similarity">
    <text evidence="9">Belongs to the aromatic-ring hydroxylase family. KMO subfamily.</text>
</comment>
<comment type="catalytic activity">
    <reaction evidence="8 9">
        <text>L-kynurenine + NADPH + O2 + H(+) = 3-hydroxy-L-kynurenine + NADP(+) + H2O</text>
        <dbReference type="Rhea" id="RHEA:20545"/>
        <dbReference type="ChEBI" id="CHEBI:15377"/>
        <dbReference type="ChEBI" id="CHEBI:15378"/>
        <dbReference type="ChEBI" id="CHEBI:15379"/>
        <dbReference type="ChEBI" id="CHEBI:57783"/>
        <dbReference type="ChEBI" id="CHEBI:57959"/>
        <dbReference type="ChEBI" id="CHEBI:58125"/>
        <dbReference type="ChEBI" id="CHEBI:58349"/>
        <dbReference type="EC" id="1.14.13.9"/>
    </reaction>
</comment>
<evidence type="ECO:0000256" key="2">
    <source>
        <dbReference type="ARBA" id="ARBA00022630"/>
    </source>
</evidence>
<evidence type="ECO:0000313" key="17">
    <source>
        <dbReference type="Proteomes" id="UP000179920"/>
    </source>
</evidence>
<keyword evidence="9 12" id="KW-0472">Membrane</keyword>
<dbReference type="GO" id="GO:0019805">
    <property type="term" value="P:quinolinate biosynthetic process"/>
    <property type="evidence" value="ECO:0007669"/>
    <property type="project" value="UniProtKB-UniRule"/>
</dbReference>
<dbReference type="GO" id="GO:0043420">
    <property type="term" value="P:anthranilate metabolic process"/>
    <property type="evidence" value="ECO:0007669"/>
    <property type="project" value="UniProtKB-UniRule"/>
</dbReference>
<evidence type="ECO:0000313" key="15">
    <source>
        <dbReference type="EMBL" id="SAM81575.1"/>
    </source>
</evidence>
<dbReference type="GO" id="GO:0071949">
    <property type="term" value="F:FAD binding"/>
    <property type="evidence" value="ECO:0007669"/>
    <property type="project" value="InterPro"/>
</dbReference>
<comment type="function">
    <text evidence="9">Catalyzes the hydroxylation of L-kynurenine (L-Kyn) to form 3-hydroxy-L-kynurenine (L-3OHKyn). Required for synthesis of quinolinic acid.</text>
</comment>
<dbReference type="Gene3D" id="2.130.10.10">
    <property type="entry name" value="YVTN repeat-like/Quinoprotein amine dehydrogenase"/>
    <property type="match status" value="1"/>
</dbReference>
<comment type="pathway">
    <text evidence="9">Cofactor biosynthesis; NAD(+) biosynthesis; quinolinate from L-kynurenine: step 1/3.</text>
</comment>
<evidence type="ECO:0000256" key="3">
    <source>
        <dbReference type="ARBA" id="ARBA00022642"/>
    </source>
</evidence>
<evidence type="ECO:0000256" key="12">
    <source>
        <dbReference type="SAM" id="Phobius"/>
    </source>
</evidence>
<feature type="region of interest" description="Disordered" evidence="11">
    <location>
        <begin position="1398"/>
        <end position="1421"/>
    </location>
</feature>
<feature type="transmembrane region" description="Helical" evidence="12">
    <location>
        <begin position="1709"/>
        <end position="1726"/>
    </location>
</feature>
<reference evidence="16" key="3">
    <citation type="submission" date="2018-08" db="EMBL/GenBank/DDBJ databases">
        <authorList>
            <person name="Guldener U."/>
        </authorList>
    </citation>
    <scope>NUCLEOTIDE SEQUENCE</scope>
    <source>
        <strain evidence="16">UB2</strain>
    </source>
</reference>
<accession>A0A1K0H2F9</accession>
<feature type="compositionally biased region" description="Polar residues" evidence="11">
    <location>
        <begin position="266"/>
        <end position="277"/>
    </location>
</feature>
<reference evidence="15" key="1">
    <citation type="submission" date="2016-04" db="EMBL/GenBank/DDBJ databases">
        <authorList>
            <person name="Evans L.H."/>
            <person name="Alamgir A."/>
            <person name="Owens N."/>
            <person name="Weber N.D."/>
            <person name="Virtaneva K."/>
            <person name="Barbian K."/>
            <person name="Babar A."/>
            <person name="Rosenke K."/>
        </authorList>
    </citation>
    <scope>NUCLEOTIDE SEQUENCE</scope>
    <source>
        <strain evidence="15">UB2112</strain>
    </source>
</reference>
<keyword evidence="7 9" id="KW-0503">Monooxygenase</keyword>
<feature type="compositionally biased region" description="Low complexity" evidence="11">
    <location>
        <begin position="915"/>
        <end position="924"/>
    </location>
</feature>
<evidence type="ECO:0000256" key="8">
    <source>
        <dbReference type="ARBA" id="ARBA00047818"/>
    </source>
</evidence>
<feature type="compositionally biased region" description="Basic and acidic residues" evidence="11">
    <location>
        <begin position="860"/>
        <end position="877"/>
    </location>
</feature>
<evidence type="ECO:0000256" key="1">
    <source>
        <dbReference type="ARBA" id="ARBA00001974"/>
    </source>
</evidence>
<evidence type="ECO:0000256" key="10">
    <source>
        <dbReference type="SAM" id="Coils"/>
    </source>
</evidence>